<organism evidence="1 2">
    <name type="scientific">Araneus ventricosus</name>
    <name type="common">Orbweaver spider</name>
    <name type="synonym">Epeira ventricosa</name>
    <dbReference type="NCBI Taxonomy" id="182803"/>
    <lineage>
        <taxon>Eukaryota</taxon>
        <taxon>Metazoa</taxon>
        <taxon>Ecdysozoa</taxon>
        <taxon>Arthropoda</taxon>
        <taxon>Chelicerata</taxon>
        <taxon>Arachnida</taxon>
        <taxon>Araneae</taxon>
        <taxon>Araneomorphae</taxon>
        <taxon>Entelegynae</taxon>
        <taxon>Araneoidea</taxon>
        <taxon>Araneidae</taxon>
        <taxon>Araneus</taxon>
    </lineage>
</organism>
<evidence type="ECO:0000313" key="1">
    <source>
        <dbReference type="EMBL" id="GBN01698.1"/>
    </source>
</evidence>
<keyword evidence="2" id="KW-1185">Reference proteome</keyword>
<name>A0A4Y2KH86_ARAVE</name>
<dbReference type="Proteomes" id="UP000499080">
    <property type="component" value="Unassembled WGS sequence"/>
</dbReference>
<accession>A0A4Y2KH86</accession>
<dbReference type="AlphaFoldDB" id="A0A4Y2KH86"/>
<reference evidence="1 2" key="1">
    <citation type="journal article" date="2019" name="Sci. Rep.">
        <title>Orb-weaving spider Araneus ventricosus genome elucidates the spidroin gene catalogue.</title>
        <authorList>
            <person name="Kono N."/>
            <person name="Nakamura H."/>
            <person name="Ohtoshi R."/>
            <person name="Moran D.A.P."/>
            <person name="Shinohara A."/>
            <person name="Yoshida Y."/>
            <person name="Fujiwara M."/>
            <person name="Mori M."/>
            <person name="Tomita M."/>
            <person name="Arakawa K."/>
        </authorList>
    </citation>
    <scope>NUCLEOTIDE SEQUENCE [LARGE SCALE GENOMIC DNA]</scope>
</reference>
<proteinExistence type="predicted"/>
<evidence type="ECO:0000313" key="2">
    <source>
        <dbReference type="Proteomes" id="UP000499080"/>
    </source>
</evidence>
<gene>
    <name evidence="1" type="ORF">AVEN_134274_1</name>
</gene>
<dbReference type="EMBL" id="BGPR01004640">
    <property type="protein sequence ID" value="GBN01698.1"/>
    <property type="molecule type" value="Genomic_DNA"/>
</dbReference>
<sequence>MTAASVATSFHVSSHANDLCLMTVSAINSLGMSSLVLVQLRRGIHHSLNRSSENLLCDKCHSIRRRSSIRQGVKKAVLCGYSPLLRFSTVQVATLERPVITAGLEFSQNKPCFTIIQEISGEQLTDCFFGIRKSSFGQCVFTKT</sequence>
<protein>
    <submittedName>
        <fullName evidence="1">Uncharacterized protein</fullName>
    </submittedName>
</protein>
<comment type="caution">
    <text evidence="1">The sequence shown here is derived from an EMBL/GenBank/DDBJ whole genome shotgun (WGS) entry which is preliminary data.</text>
</comment>